<gene>
    <name evidence="1" type="ORF">G4V31_19975</name>
</gene>
<evidence type="ECO:0000313" key="2">
    <source>
        <dbReference type="Proteomes" id="UP000479475"/>
    </source>
</evidence>
<accession>A0A9Q4UM83</accession>
<proteinExistence type="predicted"/>
<name>A0A9Q4UM83_KLEPN</name>
<reference evidence="1 2" key="1">
    <citation type="submission" date="2020-02" db="EMBL/GenBank/DDBJ databases">
        <title>Klebsiella pneumoniae genome sequencing and assembly.</title>
        <authorList>
            <person name="Starkova P.S."/>
            <person name="Sulyan O.S."/>
            <person name="Likholetova D.V."/>
            <person name="Ageevets V.A."/>
            <person name="Lazareva I.V."/>
            <person name="Sopova J.V."/>
            <person name="Sidorenko S.V."/>
        </authorList>
    </citation>
    <scope>NUCLEOTIDE SEQUENCE [LARGE SCALE GENOMIC DNA]</scope>
    <source>
        <strain evidence="1 2">2429</strain>
    </source>
</reference>
<comment type="caution">
    <text evidence="1">The sequence shown here is derived from an EMBL/GenBank/DDBJ whole genome shotgun (WGS) entry which is preliminary data.</text>
</comment>
<dbReference type="Proteomes" id="UP000479475">
    <property type="component" value="Unassembled WGS sequence"/>
</dbReference>
<dbReference type="AlphaFoldDB" id="A0A9Q4UM83"/>
<sequence>MTPPDKIDTTSLLTILGVIAAVWALITPNARLRLRFCLAWWDWAIIVTSFILSNYLVFAPTLKALGLYFSFGPWMWGLDSSSAVYLILLTVSIYLLARLKNPKLSSSRTKIFLELVENLHLTKKYDDLAQLLAPQLGRLISIIDKPAKRSFLNKIAEKLRLTNSDTAAEHSREALINIVSSPELTNYFALAHPSLCLELIKIEPTVRSDFSYNFIRALLSSPNSRLYVELKNNINIRLGHRLLIPESNRILHFFFSNAAFAEKTQIYRDIGDNILCILEEDENLIKSLNKPLGFYSDISKYRCPIYSGVSMFQIMVHEAIHQGHQDHLWLHYYDHFAAKILKNMDRQTDNYIGEWETPFHYILCRLFYISTDWMEQSIYIDKAEIPQQNLNKDHFDIHYIPKQASKLLSDMLQQVIPNNKLSLSTRRNILGSVVSSYIRLNRHEELEDIKLSLLNFVTKGHLNSASPNYRKMLLDIYDSLDDYRLKSDAPEFRAAIVSAIQQRPN</sequence>
<dbReference type="EMBL" id="JAAKYD010000019">
    <property type="protein sequence ID" value="NGN74396.1"/>
    <property type="molecule type" value="Genomic_DNA"/>
</dbReference>
<dbReference type="RefSeq" id="WP_040203506.1">
    <property type="nucleotide sequence ID" value="NZ_CATHZE010000016.1"/>
</dbReference>
<protein>
    <submittedName>
        <fullName evidence="1">Uncharacterized protein</fullName>
    </submittedName>
</protein>
<evidence type="ECO:0000313" key="1">
    <source>
        <dbReference type="EMBL" id="NGN74396.1"/>
    </source>
</evidence>
<organism evidence="1 2">
    <name type="scientific">Klebsiella pneumoniae</name>
    <dbReference type="NCBI Taxonomy" id="573"/>
    <lineage>
        <taxon>Bacteria</taxon>
        <taxon>Pseudomonadati</taxon>
        <taxon>Pseudomonadota</taxon>
        <taxon>Gammaproteobacteria</taxon>
        <taxon>Enterobacterales</taxon>
        <taxon>Enterobacteriaceae</taxon>
        <taxon>Klebsiella/Raoultella group</taxon>
        <taxon>Klebsiella</taxon>
        <taxon>Klebsiella pneumoniae complex</taxon>
    </lineage>
</organism>